<keyword evidence="4" id="KW-0378">Hydrolase</keyword>
<dbReference type="InterPro" id="IPR001940">
    <property type="entry name" value="Peptidase_S1C"/>
</dbReference>
<evidence type="ECO:0000313" key="11">
    <source>
        <dbReference type="Proteomes" id="UP000435357"/>
    </source>
</evidence>
<dbReference type="InterPro" id="IPR011782">
    <property type="entry name" value="Pept_S1C_Do"/>
</dbReference>
<dbReference type="Gene3D" id="2.40.10.120">
    <property type="match status" value="1"/>
</dbReference>
<dbReference type="GO" id="GO:0004252">
    <property type="term" value="F:serine-type endopeptidase activity"/>
    <property type="evidence" value="ECO:0007669"/>
    <property type="project" value="InterPro"/>
</dbReference>
<dbReference type="Proteomes" id="UP000435357">
    <property type="component" value="Unassembled WGS sequence"/>
</dbReference>
<feature type="binding site" evidence="7">
    <location>
        <begin position="248"/>
        <end position="250"/>
    </location>
    <ligand>
        <name>substrate</name>
    </ligand>
</feature>
<dbReference type="SUPFAM" id="SSF50156">
    <property type="entry name" value="PDZ domain-like"/>
    <property type="match status" value="2"/>
</dbReference>
<protein>
    <submittedName>
        <fullName evidence="10">Do family serine endopeptidase</fullName>
    </submittedName>
</protein>
<feature type="active site" description="Charge relay system" evidence="6">
    <location>
        <position position="250"/>
    </location>
</feature>
<gene>
    <name evidence="10" type="ORF">F3059_01215</name>
</gene>
<dbReference type="InterPro" id="IPR001478">
    <property type="entry name" value="PDZ"/>
</dbReference>
<evidence type="ECO:0000256" key="8">
    <source>
        <dbReference type="SAM" id="Phobius"/>
    </source>
</evidence>
<evidence type="ECO:0000256" key="2">
    <source>
        <dbReference type="ARBA" id="ARBA00022729"/>
    </source>
</evidence>
<reference evidence="10 11" key="1">
    <citation type="submission" date="2019-09" db="EMBL/GenBank/DDBJ databases">
        <title>Genomes of Cryomorphaceae.</title>
        <authorList>
            <person name="Bowman J.P."/>
        </authorList>
    </citation>
    <scope>NUCLEOTIDE SEQUENCE [LARGE SCALE GENOMIC DNA]</scope>
    <source>
        <strain evidence="10 11">KCTC 52047</strain>
    </source>
</reference>
<keyword evidence="2" id="KW-0732">Signal</keyword>
<evidence type="ECO:0000256" key="6">
    <source>
        <dbReference type="PIRSR" id="PIRSR611782-1"/>
    </source>
</evidence>
<dbReference type="PANTHER" id="PTHR43343:SF3">
    <property type="entry name" value="PROTEASE DO-LIKE 8, CHLOROPLASTIC"/>
    <property type="match status" value="1"/>
</dbReference>
<evidence type="ECO:0000256" key="1">
    <source>
        <dbReference type="ARBA" id="ARBA00022670"/>
    </source>
</evidence>
<feature type="binding site" evidence="7">
    <location>
        <position position="168"/>
    </location>
    <ligand>
        <name>substrate</name>
    </ligand>
</feature>
<dbReference type="InterPro" id="IPR036034">
    <property type="entry name" value="PDZ_sf"/>
</dbReference>
<evidence type="ECO:0000256" key="5">
    <source>
        <dbReference type="ARBA" id="ARBA00022825"/>
    </source>
</evidence>
<keyword evidence="1" id="KW-0645">Protease</keyword>
<dbReference type="SMART" id="SM00228">
    <property type="entry name" value="PDZ"/>
    <property type="match status" value="2"/>
</dbReference>
<organism evidence="10 11">
    <name type="scientific">Salibacter halophilus</name>
    <dbReference type="NCBI Taxonomy" id="1803916"/>
    <lineage>
        <taxon>Bacteria</taxon>
        <taxon>Pseudomonadati</taxon>
        <taxon>Bacteroidota</taxon>
        <taxon>Flavobacteriia</taxon>
        <taxon>Flavobacteriales</taxon>
        <taxon>Salibacteraceae</taxon>
        <taxon>Salibacter</taxon>
    </lineage>
</organism>
<feature type="active site" description="Charge relay system" evidence="6">
    <location>
        <position position="138"/>
    </location>
</feature>
<dbReference type="PROSITE" id="PS50106">
    <property type="entry name" value="PDZ"/>
    <property type="match status" value="1"/>
</dbReference>
<dbReference type="Pfam" id="PF13365">
    <property type="entry name" value="Trypsin_2"/>
    <property type="match status" value="1"/>
</dbReference>
<dbReference type="GO" id="GO:0006508">
    <property type="term" value="P:proteolysis"/>
    <property type="evidence" value="ECO:0007669"/>
    <property type="project" value="UniProtKB-KW"/>
</dbReference>
<proteinExistence type="predicted"/>
<dbReference type="InterPro" id="IPR009003">
    <property type="entry name" value="Peptidase_S1_PA"/>
</dbReference>
<evidence type="ECO:0000256" key="3">
    <source>
        <dbReference type="ARBA" id="ARBA00022737"/>
    </source>
</evidence>
<evidence type="ECO:0000259" key="9">
    <source>
        <dbReference type="PROSITE" id="PS50106"/>
    </source>
</evidence>
<dbReference type="PANTHER" id="PTHR43343">
    <property type="entry name" value="PEPTIDASE S12"/>
    <property type="match status" value="1"/>
</dbReference>
<dbReference type="EMBL" id="WACR01000001">
    <property type="protein sequence ID" value="KAB1066119.1"/>
    <property type="molecule type" value="Genomic_DNA"/>
</dbReference>
<dbReference type="OrthoDB" id="9758917at2"/>
<sequence>MKRLKNIAGLSVAAILGGFISLGAFTWFYQPNANQLVNQKDSVQTLLAKNTYRSEPSRKTTNVQPFSAPDFTSAAERSVHGVVHVKTVMEGEQYYQIDPFRYFFHGEREPQLKQGPKRAASGSGVLISDDGYIVTNNHVVEDADKIEVITNDNKSLKAKLIGRDPSTDLAVLKVESQNLSPLQYGNSDDLKLGEWVLAVGNPFNLNSTVTAGIVSAKGRNINILPPDERNKVAPIESFIQTDAAVNPGNSGGALVNANGQLVGINTAIKSPTGSYTGYSFAVPVNIVKKVVDDIVKYGAVQRGFIGVSIRNIDGELADKVELTTTEGAYVSALMEDGAAEDAGIEEGDVIVEVNGQKVKSVAELQEKIGRYRPGDKVNVKLIRDDELLEKQIELRNRFGNTELIEKREKDLVKVLGASFNEVDNELKEKLNIEGGVQITDINSGKIRSAGIKEGFIILKVDKKPIENREELNEILSNKEGGVLLEGIYPNGLRGYYGLGM</sequence>
<keyword evidence="5" id="KW-0720">Serine protease</keyword>
<dbReference type="InterPro" id="IPR051201">
    <property type="entry name" value="Chloro_Bact_Ser_Proteases"/>
</dbReference>
<dbReference type="NCBIfam" id="TIGR02037">
    <property type="entry name" value="degP_htrA_DO"/>
    <property type="match status" value="1"/>
</dbReference>
<dbReference type="Pfam" id="PF13180">
    <property type="entry name" value="PDZ_2"/>
    <property type="match status" value="1"/>
</dbReference>
<dbReference type="Gene3D" id="2.30.42.10">
    <property type="match status" value="2"/>
</dbReference>
<keyword evidence="8" id="KW-1133">Transmembrane helix</keyword>
<feature type="domain" description="PDZ" evidence="9">
    <location>
        <begin position="294"/>
        <end position="385"/>
    </location>
</feature>
<keyword evidence="8" id="KW-0472">Membrane</keyword>
<keyword evidence="8" id="KW-0812">Transmembrane</keyword>
<evidence type="ECO:0000313" key="10">
    <source>
        <dbReference type="EMBL" id="KAB1066119.1"/>
    </source>
</evidence>
<dbReference type="SUPFAM" id="SSF50494">
    <property type="entry name" value="Trypsin-like serine proteases"/>
    <property type="match status" value="1"/>
</dbReference>
<feature type="active site" description="Charge relay system" evidence="6">
    <location>
        <position position="168"/>
    </location>
</feature>
<keyword evidence="11" id="KW-1185">Reference proteome</keyword>
<evidence type="ECO:0000256" key="4">
    <source>
        <dbReference type="ARBA" id="ARBA00022801"/>
    </source>
</evidence>
<name>A0A6N6MAU9_9FLAO</name>
<comment type="caution">
    <text evidence="10">The sequence shown here is derived from an EMBL/GenBank/DDBJ whole genome shotgun (WGS) entry which is preliminary data.</text>
</comment>
<dbReference type="RefSeq" id="WP_151166107.1">
    <property type="nucleotide sequence ID" value="NZ_WACR01000001.1"/>
</dbReference>
<dbReference type="AlphaFoldDB" id="A0A6N6MAU9"/>
<dbReference type="PRINTS" id="PR00834">
    <property type="entry name" value="PROTEASES2C"/>
</dbReference>
<evidence type="ECO:0000256" key="7">
    <source>
        <dbReference type="PIRSR" id="PIRSR611782-2"/>
    </source>
</evidence>
<feature type="binding site" evidence="7">
    <location>
        <position position="138"/>
    </location>
    <ligand>
        <name>substrate</name>
    </ligand>
</feature>
<feature type="transmembrane region" description="Helical" evidence="8">
    <location>
        <begin position="7"/>
        <end position="29"/>
    </location>
</feature>
<keyword evidence="3" id="KW-0677">Repeat</keyword>
<accession>A0A6N6MAU9</accession>